<dbReference type="AlphaFoldDB" id="A0A1W1E5G8"/>
<sequence length="139" mass="15937">MKKIITLALLLLFSEATLANKAEVWLFGTKEQVFTQTHRLKSAWIVKHYLIDGGRDFEAKISQGLSKNKNKAMRQVKQRFVKHKAQWVNEAKKVWQGAINAQSLNIDKVPAITFDKGKTVIYGITNLPKALKIYKRKVK</sequence>
<name>A0A1W1E5G8_9ZZZZ</name>
<protein>
    <submittedName>
        <fullName evidence="1">Uncharacterized protein</fullName>
    </submittedName>
</protein>
<organism evidence="1">
    <name type="scientific">hydrothermal vent metagenome</name>
    <dbReference type="NCBI Taxonomy" id="652676"/>
    <lineage>
        <taxon>unclassified sequences</taxon>
        <taxon>metagenomes</taxon>
        <taxon>ecological metagenomes</taxon>
    </lineage>
</organism>
<dbReference type="EMBL" id="FPHZ01000213">
    <property type="protein sequence ID" value="SFV89215.1"/>
    <property type="molecule type" value="Genomic_DNA"/>
</dbReference>
<dbReference type="Pfam" id="PF07511">
    <property type="entry name" value="DUF1525"/>
    <property type="match status" value="1"/>
</dbReference>
<accession>A0A1W1E5G8</accession>
<evidence type="ECO:0000313" key="1">
    <source>
        <dbReference type="EMBL" id="SFV89215.1"/>
    </source>
</evidence>
<gene>
    <name evidence="1" type="ORF">MNB_SUP05-SYMBIONT-5-368</name>
</gene>
<proteinExistence type="predicted"/>
<dbReference type="InterPro" id="IPR011090">
    <property type="entry name" value="Integr_conj_element_PFL4709"/>
</dbReference>
<reference evidence="1" key="1">
    <citation type="submission" date="2016-10" db="EMBL/GenBank/DDBJ databases">
        <authorList>
            <person name="de Groot N.N."/>
        </authorList>
    </citation>
    <scope>NUCLEOTIDE SEQUENCE</scope>
</reference>